<organism evidence="1 2">
    <name type="scientific">Phytophthora aleatoria</name>
    <dbReference type="NCBI Taxonomy" id="2496075"/>
    <lineage>
        <taxon>Eukaryota</taxon>
        <taxon>Sar</taxon>
        <taxon>Stramenopiles</taxon>
        <taxon>Oomycota</taxon>
        <taxon>Peronosporomycetes</taxon>
        <taxon>Peronosporales</taxon>
        <taxon>Peronosporaceae</taxon>
        <taxon>Phytophthora</taxon>
    </lineage>
</organism>
<evidence type="ECO:0000313" key="1">
    <source>
        <dbReference type="EMBL" id="KAG6944384.1"/>
    </source>
</evidence>
<protein>
    <submittedName>
        <fullName evidence="1">Uncharacterized protein</fullName>
    </submittedName>
</protein>
<dbReference type="AlphaFoldDB" id="A0A8J5IXH6"/>
<accession>A0A8J5IXH6</accession>
<name>A0A8J5IXH6_9STRA</name>
<dbReference type="EMBL" id="JAENGY010002384">
    <property type="protein sequence ID" value="KAG6944384.1"/>
    <property type="molecule type" value="Genomic_DNA"/>
</dbReference>
<gene>
    <name evidence="1" type="ORF">JG688_00017107</name>
</gene>
<evidence type="ECO:0000313" key="2">
    <source>
        <dbReference type="Proteomes" id="UP000709295"/>
    </source>
</evidence>
<proteinExistence type="predicted"/>
<comment type="caution">
    <text evidence="1">The sequence shown here is derived from an EMBL/GenBank/DDBJ whole genome shotgun (WGS) entry which is preliminary data.</text>
</comment>
<reference evidence="1" key="1">
    <citation type="submission" date="2021-01" db="EMBL/GenBank/DDBJ databases">
        <title>Phytophthora aleatoria, a newly-described species from Pinus radiata is distinct from Phytophthora cactorum isolates based on comparative genomics.</title>
        <authorList>
            <person name="Mcdougal R."/>
            <person name="Panda P."/>
            <person name="Williams N."/>
            <person name="Studholme D.J."/>
        </authorList>
    </citation>
    <scope>NUCLEOTIDE SEQUENCE</scope>
    <source>
        <strain evidence="1">NZFS 4037</strain>
    </source>
</reference>
<dbReference type="Proteomes" id="UP000709295">
    <property type="component" value="Unassembled WGS sequence"/>
</dbReference>
<sequence length="82" mass="9035">MAETGRQDIKEPDTVNYCMTPCELIDNSSSYPGLRSRFSGPRGVAKRRPPPSRCSFTSCPWCCGSTLLPALTSIIGRYCQSE</sequence>
<keyword evidence="2" id="KW-1185">Reference proteome</keyword>